<dbReference type="PROSITE" id="PS00705">
    <property type="entry name" value="PROK_CO2_ANHYDRASE_2"/>
    <property type="match status" value="1"/>
</dbReference>
<reference evidence="10 11" key="1">
    <citation type="journal article" date="2014" name="Int. J. Syst. Evol. Microbiol.">
        <title>Bradyrhizobium ottawaense sp. nov., a symbiotic nitrogen fixing bacterium from root nodules of soybeans in Canada.</title>
        <authorList>
            <person name="Yu X."/>
            <person name="Cloutier S."/>
            <person name="Tambong J.T."/>
            <person name="Bromfield E.S."/>
        </authorList>
    </citation>
    <scope>NUCLEOTIDE SEQUENCE [LARGE SCALE GENOMIC DNA]</scope>
    <source>
        <strain evidence="10 11">OO99</strain>
    </source>
</reference>
<evidence type="ECO:0000256" key="6">
    <source>
        <dbReference type="ARBA" id="ARBA00024993"/>
    </source>
</evidence>
<sequence>MRRHMHAANSPNMYHLTRTARSRRSLLLFAASTVFLRFGNKIADAKEAKSTPKPDNLLSPDAALKRLLMGNERYVQGASRADDLRRERSALVEGQNPYAAVLSCADSRVAPEFVFDSGLGDLFVCRVAGNFANDDTLASMEYAVAVLNTPLILVLGHDHCGAIDATIKSLHQDKPPPGHISALVTALAPAVNASLGQAGDTSARATRNNVIDNVNKLRSTGPILKAAVEQNRLKVVGALYRIDNGKVDIVS</sequence>
<evidence type="ECO:0000256" key="9">
    <source>
        <dbReference type="RuleBase" id="RU003956"/>
    </source>
</evidence>
<dbReference type="GO" id="GO:0008270">
    <property type="term" value="F:zinc ion binding"/>
    <property type="evidence" value="ECO:0007669"/>
    <property type="project" value="UniProtKB-UniRule"/>
</dbReference>
<evidence type="ECO:0000256" key="8">
    <source>
        <dbReference type="PIRSR" id="PIRSR601765-1"/>
    </source>
</evidence>
<evidence type="ECO:0000256" key="5">
    <source>
        <dbReference type="ARBA" id="ARBA00023239"/>
    </source>
</evidence>
<feature type="binding site" evidence="8">
    <location>
        <position position="160"/>
    </location>
    <ligand>
        <name>Zn(2+)</name>
        <dbReference type="ChEBI" id="CHEBI:29105"/>
    </ligand>
</feature>
<feature type="binding site" evidence="8">
    <location>
        <position position="104"/>
    </location>
    <ligand>
        <name>Zn(2+)</name>
        <dbReference type="ChEBI" id="CHEBI:29105"/>
    </ligand>
</feature>
<keyword evidence="4 8" id="KW-0862">Zinc</keyword>
<dbReference type="KEGG" id="bot:CIT37_02680"/>
<evidence type="ECO:0000256" key="1">
    <source>
        <dbReference type="ARBA" id="ARBA00006217"/>
    </source>
</evidence>
<evidence type="ECO:0000256" key="7">
    <source>
        <dbReference type="ARBA" id="ARBA00048348"/>
    </source>
</evidence>
<dbReference type="Pfam" id="PF00484">
    <property type="entry name" value="Pro_CA"/>
    <property type="match status" value="1"/>
</dbReference>
<dbReference type="CDD" id="cd03378">
    <property type="entry name" value="beta_CA_cladeC"/>
    <property type="match status" value="1"/>
</dbReference>
<proteinExistence type="inferred from homology"/>
<name>A0A2U8P0W2_9BRAD</name>
<dbReference type="AlphaFoldDB" id="A0A2U8P0W2"/>
<dbReference type="OrthoDB" id="9797527at2"/>
<evidence type="ECO:0000313" key="11">
    <source>
        <dbReference type="Proteomes" id="UP000215703"/>
    </source>
</evidence>
<comment type="cofactor">
    <cofactor evidence="8">
        <name>Zn(2+)</name>
        <dbReference type="ChEBI" id="CHEBI:29105"/>
    </cofactor>
    <text evidence="8">Binds 1 zinc ion per subunit.</text>
</comment>
<dbReference type="GO" id="GO:0015976">
    <property type="term" value="P:carbon utilization"/>
    <property type="evidence" value="ECO:0007669"/>
    <property type="project" value="InterPro"/>
</dbReference>
<organism evidence="10 11">
    <name type="scientific">Bradyrhizobium ottawaense</name>
    <dbReference type="NCBI Taxonomy" id="931866"/>
    <lineage>
        <taxon>Bacteria</taxon>
        <taxon>Pseudomonadati</taxon>
        <taxon>Pseudomonadota</taxon>
        <taxon>Alphaproteobacteria</taxon>
        <taxon>Hyphomicrobiales</taxon>
        <taxon>Nitrobacteraceae</taxon>
        <taxon>Bradyrhizobium</taxon>
    </lineage>
</organism>
<keyword evidence="5 9" id="KW-0456">Lyase</keyword>
<dbReference type="Gene3D" id="3.40.1050.10">
    <property type="entry name" value="Carbonic anhydrase"/>
    <property type="match status" value="1"/>
</dbReference>
<gene>
    <name evidence="10" type="ORF">CIT37_02680</name>
</gene>
<dbReference type="SMART" id="SM00947">
    <property type="entry name" value="Pro_CA"/>
    <property type="match status" value="1"/>
</dbReference>
<comment type="similarity">
    <text evidence="1 9">Belongs to the beta-class carbonic anhydrase family.</text>
</comment>
<evidence type="ECO:0000256" key="4">
    <source>
        <dbReference type="ARBA" id="ARBA00022833"/>
    </source>
</evidence>
<comment type="function">
    <text evidence="9">Reversible hydration of carbon dioxide.</text>
</comment>
<keyword evidence="3 8" id="KW-0479">Metal-binding</keyword>
<dbReference type="PANTHER" id="PTHR11002">
    <property type="entry name" value="CARBONIC ANHYDRASE"/>
    <property type="match status" value="1"/>
</dbReference>
<dbReference type="EMBL" id="CP029425">
    <property type="protein sequence ID" value="AWL91322.1"/>
    <property type="molecule type" value="Genomic_DNA"/>
</dbReference>
<evidence type="ECO:0000313" key="10">
    <source>
        <dbReference type="EMBL" id="AWL91322.1"/>
    </source>
</evidence>
<dbReference type="PROSITE" id="PS00704">
    <property type="entry name" value="PROK_CO2_ANHYDRASE_1"/>
    <property type="match status" value="1"/>
</dbReference>
<dbReference type="PANTHER" id="PTHR11002:SF79">
    <property type="entry name" value="CARBONIC ANHYDRASE 2"/>
    <property type="match status" value="1"/>
</dbReference>
<dbReference type="InterPro" id="IPR015892">
    <property type="entry name" value="Carbonic_anhydrase_CS"/>
</dbReference>
<feature type="binding site" evidence="8">
    <location>
        <position position="106"/>
    </location>
    <ligand>
        <name>Zn(2+)</name>
        <dbReference type="ChEBI" id="CHEBI:29105"/>
    </ligand>
</feature>
<evidence type="ECO:0000256" key="2">
    <source>
        <dbReference type="ARBA" id="ARBA00012925"/>
    </source>
</evidence>
<dbReference type="EC" id="4.2.1.1" evidence="2 9"/>
<evidence type="ECO:0000256" key="3">
    <source>
        <dbReference type="ARBA" id="ARBA00022723"/>
    </source>
</evidence>
<accession>A0A2U8P0W2</accession>
<comment type="catalytic activity">
    <reaction evidence="7 9">
        <text>hydrogencarbonate + H(+) = CO2 + H2O</text>
        <dbReference type="Rhea" id="RHEA:10748"/>
        <dbReference type="ChEBI" id="CHEBI:15377"/>
        <dbReference type="ChEBI" id="CHEBI:15378"/>
        <dbReference type="ChEBI" id="CHEBI:16526"/>
        <dbReference type="ChEBI" id="CHEBI:17544"/>
        <dbReference type="EC" id="4.2.1.1"/>
    </reaction>
</comment>
<dbReference type="FunFam" id="3.40.1050.10:FF:000006">
    <property type="entry name" value="Carbonic anhydrase"/>
    <property type="match status" value="1"/>
</dbReference>
<dbReference type="SUPFAM" id="SSF53056">
    <property type="entry name" value="beta-carbonic anhydrase, cab"/>
    <property type="match status" value="1"/>
</dbReference>
<feature type="binding site" evidence="8">
    <location>
        <position position="157"/>
    </location>
    <ligand>
        <name>Zn(2+)</name>
        <dbReference type="ChEBI" id="CHEBI:29105"/>
    </ligand>
</feature>
<protein>
    <recommendedName>
        <fullName evidence="2 9">Carbonic anhydrase</fullName>
        <ecNumber evidence="2 9">4.2.1.1</ecNumber>
    </recommendedName>
    <alternativeName>
        <fullName evidence="9">Carbonate dehydratase</fullName>
    </alternativeName>
</protein>
<dbReference type="InterPro" id="IPR036874">
    <property type="entry name" value="Carbonic_anhydrase_sf"/>
</dbReference>
<reference evidence="10 11" key="2">
    <citation type="journal article" date="2017" name="Syst. Appl. Microbiol.">
        <title>Soybeans inoculated with root zone soils of Canadian native legumes harbour diverse and novel Bradyrhizobium spp. that possess agricultural potential.</title>
        <authorList>
            <person name="Bromfield E.S.P."/>
            <person name="Cloutier S."/>
            <person name="Tambong J.T."/>
            <person name="Tran Thi T.V."/>
        </authorList>
    </citation>
    <scope>NUCLEOTIDE SEQUENCE [LARGE SCALE GENOMIC DNA]</scope>
    <source>
        <strain evidence="10 11">OO99</strain>
    </source>
</reference>
<comment type="function">
    <text evidence="6">Catalyzes the reversible hydration of carbon dioxide to form bicarbonate.</text>
</comment>
<dbReference type="Proteomes" id="UP000215703">
    <property type="component" value="Chromosome"/>
</dbReference>
<dbReference type="GO" id="GO:0004089">
    <property type="term" value="F:carbonate dehydratase activity"/>
    <property type="evidence" value="ECO:0007669"/>
    <property type="project" value="UniProtKB-UniRule"/>
</dbReference>
<dbReference type="InterPro" id="IPR001765">
    <property type="entry name" value="Carbonic_anhydrase"/>
</dbReference>